<accession>A0A9W7E5I2</accession>
<proteinExistence type="predicted"/>
<dbReference type="AlphaFoldDB" id="A0A9W7E5I2"/>
<evidence type="ECO:0000313" key="1">
    <source>
        <dbReference type="EMBL" id="GMH66423.1"/>
    </source>
</evidence>
<evidence type="ECO:0008006" key="3">
    <source>
        <dbReference type="Google" id="ProtNLM"/>
    </source>
</evidence>
<organism evidence="1 2">
    <name type="scientific">Triparma laevis f. longispina</name>
    <dbReference type="NCBI Taxonomy" id="1714387"/>
    <lineage>
        <taxon>Eukaryota</taxon>
        <taxon>Sar</taxon>
        <taxon>Stramenopiles</taxon>
        <taxon>Ochrophyta</taxon>
        <taxon>Bolidophyceae</taxon>
        <taxon>Parmales</taxon>
        <taxon>Triparmaceae</taxon>
        <taxon>Triparma</taxon>
    </lineage>
</organism>
<evidence type="ECO:0000313" key="2">
    <source>
        <dbReference type="Proteomes" id="UP001165122"/>
    </source>
</evidence>
<name>A0A9W7E5I2_9STRA</name>
<protein>
    <recommendedName>
        <fullName evidence="3">RING-type domain-containing protein</fullName>
    </recommendedName>
</protein>
<dbReference type="Proteomes" id="UP001165122">
    <property type="component" value="Unassembled WGS sequence"/>
</dbReference>
<keyword evidence="2" id="KW-1185">Reference proteome</keyword>
<reference evidence="2" key="1">
    <citation type="journal article" date="2023" name="Commun. Biol.">
        <title>Genome analysis of Parmales, the sister group of diatoms, reveals the evolutionary specialization of diatoms from phago-mixotrophs to photoautotrophs.</title>
        <authorList>
            <person name="Ban H."/>
            <person name="Sato S."/>
            <person name="Yoshikawa S."/>
            <person name="Yamada K."/>
            <person name="Nakamura Y."/>
            <person name="Ichinomiya M."/>
            <person name="Sato N."/>
            <person name="Blanc-Mathieu R."/>
            <person name="Endo H."/>
            <person name="Kuwata A."/>
            <person name="Ogata H."/>
        </authorList>
    </citation>
    <scope>NUCLEOTIDE SEQUENCE [LARGE SCALE GENOMIC DNA]</scope>
    <source>
        <strain evidence="2">NIES 3700</strain>
    </source>
</reference>
<sequence length="192" mass="22137">MDDILTCAICLDSNEFVEMPCCGLKSKESTVQFCFECVETICTMDRFKIGACPRCRKFVAVEDKIIVLRERKGQCVMCRQHHVIVANGRCQKCLLGQSFAFRYECNKCSKTQRIPHPMWLYQSSLTSFGSASWACHVGRGCEYTKWRIVPSDVAQIPSNHLPESWGGQEEIYETVRNFRRQQREEQGCCRIP</sequence>
<dbReference type="OrthoDB" id="42146at2759"/>
<gene>
    <name evidence="1" type="ORF">TrLO_g10114</name>
</gene>
<comment type="caution">
    <text evidence="1">The sequence shown here is derived from an EMBL/GenBank/DDBJ whole genome shotgun (WGS) entry which is preliminary data.</text>
</comment>
<dbReference type="EMBL" id="BRXW01000561">
    <property type="protein sequence ID" value="GMH66423.1"/>
    <property type="molecule type" value="Genomic_DNA"/>
</dbReference>